<dbReference type="EMBL" id="FNWL01000002">
    <property type="protein sequence ID" value="SEH16607.1"/>
    <property type="molecule type" value="Genomic_DNA"/>
</dbReference>
<feature type="region of interest" description="Disordered" evidence="1">
    <location>
        <begin position="128"/>
        <end position="158"/>
    </location>
</feature>
<protein>
    <submittedName>
        <fullName evidence="2">Uncharacterized protein</fullName>
    </submittedName>
</protein>
<name>A0A1H6G0J3_9EURY</name>
<dbReference type="AlphaFoldDB" id="A0A1H6G0J3"/>
<organism evidence="2 3">
    <name type="scientific">Natronorubrum sediminis</name>
    <dbReference type="NCBI Taxonomy" id="640943"/>
    <lineage>
        <taxon>Archaea</taxon>
        <taxon>Methanobacteriati</taxon>
        <taxon>Methanobacteriota</taxon>
        <taxon>Stenosarchaea group</taxon>
        <taxon>Halobacteria</taxon>
        <taxon>Halobacteriales</taxon>
        <taxon>Natrialbaceae</taxon>
        <taxon>Natronorubrum</taxon>
    </lineage>
</organism>
<proteinExistence type="predicted"/>
<reference evidence="3" key="1">
    <citation type="submission" date="2016-10" db="EMBL/GenBank/DDBJ databases">
        <authorList>
            <person name="Varghese N."/>
            <person name="Submissions S."/>
        </authorList>
    </citation>
    <scope>NUCLEOTIDE SEQUENCE [LARGE SCALE GENOMIC DNA]</scope>
    <source>
        <strain evidence="3">CGMCC 1.8981</strain>
    </source>
</reference>
<accession>A0A1H6G0J3</accession>
<keyword evidence="3" id="KW-1185">Reference proteome</keyword>
<feature type="compositionally biased region" description="Polar residues" evidence="1">
    <location>
        <begin position="137"/>
        <end position="150"/>
    </location>
</feature>
<evidence type="ECO:0000313" key="3">
    <source>
        <dbReference type="Proteomes" id="UP000199112"/>
    </source>
</evidence>
<evidence type="ECO:0000313" key="2">
    <source>
        <dbReference type="EMBL" id="SEH16607.1"/>
    </source>
</evidence>
<gene>
    <name evidence="2" type="ORF">SAMN04487967_2737</name>
</gene>
<dbReference type="Proteomes" id="UP000199112">
    <property type="component" value="Unassembled WGS sequence"/>
</dbReference>
<sequence>MFLSSHCLLTLVTSRDWQVERRAVVDRDEYACRSCGFEDVEDSRTALEMYPVDTAGSGPGTHAHESTFVTVCSDCATTLQGNHAALPETPAELFRHVRETTQIQGEAISDVASFASLTTSLPSALEADEIPAKSVDETNGGSADESQTAAENAASDPLEEYCRTRRDAILALDLADAHLEALETVDETAFDTDVRTSLASVVESGRSLQSTLRTVVERAETVPAGLERCSGCVDMVQDGSCSTCGLESRATSEWEDPDGTLAFERLFAAINSELQAASGTTKTLTEQTTTLAEALSGEKAH</sequence>
<evidence type="ECO:0000256" key="1">
    <source>
        <dbReference type="SAM" id="MobiDB-lite"/>
    </source>
</evidence>